<dbReference type="InterPro" id="IPR006311">
    <property type="entry name" value="TAT_signal"/>
</dbReference>
<sequence length="199" mass="21125">MARTTQRMTALLASGTLAAGMGLAGAPLASADGPDTSAQVLAANEDAQWPEYRQNTMGWNLSVAKFSLWEIGYYEPSATLDDRFGEKEVEALMDYQQATDLKVTGVLDARSWEFLSEDVGVLSQGDTGPAVSAVQVALHEKHGYDLSGDGYQRFAPEAGTFGQATHDAVVAFQEDAGIDADGEVGPITYKALVVTQGND</sequence>
<feature type="domain" description="Peptidoglycan binding-like" evidence="2">
    <location>
        <begin position="68"/>
        <end position="115"/>
    </location>
</feature>
<name>A0A9W6PA56_9ACTN</name>
<evidence type="ECO:0000313" key="4">
    <source>
        <dbReference type="Proteomes" id="UP001165092"/>
    </source>
</evidence>
<organism evidence="3 4">
    <name type="scientific">Nocardiopsis ansamitocini</name>
    <dbReference type="NCBI Taxonomy" id="1670832"/>
    <lineage>
        <taxon>Bacteria</taxon>
        <taxon>Bacillati</taxon>
        <taxon>Actinomycetota</taxon>
        <taxon>Actinomycetes</taxon>
        <taxon>Streptosporangiales</taxon>
        <taxon>Nocardiopsidaceae</taxon>
        <taxon>Nocardiopsis</taxon>
    </lineage>
</organism>
<dbReference type="Gene3D" id="1.10.101.10">
    <property type="entry name" value="PGBD-like superfamily/PGBD"/>
    <property type="match status" value="2"/>
</dbReference>
<dbReference type="SUPFAM" id="SSF47090">
    <property type="entry name" value="PGBD-like"/>
    <property type="match status" value="2"/>
</dbReference>
<feature type="chain" id="PRO_5040905978" description="Peptidoglycan binding-like domain-containing protein" evidence="1">
    <location>
        <begin position="32"/>
        <end position="199"/>
    </location>
</feature>
<accession>A0A9W6PA56</accession>
<proteinExistence type="predicted"/>
<feature type="signal peptide" evidence="1">
    <location>
        <begin position="1"/>
        <end position="31"/>
    </location>
</feature>
<dbReference type="InterPro" id="IPR002477">
    <property type="entry name" value="Peptidoglycan-bd-like"/>
</dbReference>
<dbReference type="EMBL" id="BSQG01000015">
    <property type="protein sequence ID" value="GLU50470.1"/>
    <property type="molecule type" value="Genomic_DNA"/>
</dbReference>
<keyword evidence="4" id="KW-1185">Reference proteome</keyword>
<dbReference type="PROSITE" id="PS51318">
    <property type="entry name" value="TAT"/>
    <property type="match status" value="1"/>
</dbReference>
<dbReference type="InterPro" id="IPR036366">
    <property type="entry name" value="PGBDSf"/>
</dbReference>
<protein>
    <recommendedName>
        <fullName evidence="2">Peptidoglycan binding-like domain-containing protein</fullName>
    </recommendedName>
</protein>
<dbReference type="Pfam" id="PF01471">
    <property type="entry name" value="PG_binding_1"/>
    <property type="match status" value="2"/>
</dbReference>
<comment type="caution">
    <text evidence="3">The sequence shown here is derived from an EMBL/GenBank/DDBJ whole genome shotgun (WGS) entry which is preliminary data.</text>
</comment>
<reference evidence="3" key="1">
    <citation type="submission" date="2023-02" db="EMBL/GenBank/DDBJ databases">
        <title>Nocardiopsis ansamitocini NBRC 112285.</title>
        <authorList>
            <person name="Ichikawa N."/>
            <person name="Sato H."/>
            <person name="Tonouchi N."/>
        </authorList>
    </citation>
    <scope>NUCLEOTIDE SEQUENCE</scope>
    <source>
        <strain evidence="3">NBRC 112285</strain>
    </source>
</reference>
<evidence type="ECO:0000259" key="2">
    <source>
        <dbReference type="Pfam" id="PF01471"/>
    </source>
</evidence>
<keyword evidence="1" id="KW-0732">Signal</keyword>
<evidence type="ECO:0000256" key="1">
    <source>
        <dbReference type="SAM" id="SignalP"/>
    </source>
</evidence>
<dbReference type="RefSeq" id="WP_285762007.1">
    <property type="nucleotide sequence ID" value="NZ_BSQG01000015.1"/>
</dbReference>
<evidence type="ECO:0000313" key="3">
    <source>
        <dbReference type="EMBL" id="GLU50470.1"/>
    </source>
</evidence>
<gene>
    <name evidence="3" type="ORF">Nans01_48210</name>
</gene>
<dbReference type="InterPro" id="IPR036365">
    <property type="entry name" value="PGBD-like_sf"/>
</dbReference>
<feature type="domain" description="Peptidoglycan binding-like" evidence="2">
    <location>
        <begin position="127"/>
        <end position="192"/>
    </location>
</feature>
<dbReference type="Proteomes" id="UP001165092">
    <property type="component" value="Unassembled WGS sequence"/>
</dbReference>
<dbReference type="AlphaFoldDB" id="A0A9W6PA56"/>